<proteinExistence type="predicted"/>
<protein>
    <recommendedName>
        <fullName evidence="4">C3H1-type domain-containing protein</fullName>
    </recommendedName>
</protein>
<dbReference type="Proteomes" id="UP001189429">
    <property type="component" value="Unassembled WGS sequence"/>
</dbReference>
<sequence length="1290" mass="135945">MDAAAAGRGAAVARADSHDALELEERMRRAGERRKRLSDLEGMHLVSCTTQWSSCSEGEHAPCGYARSSSDSSLDSEESARSDLPSGAPGDTHGAGMDESFEYPFGDDDDDYQIEAAVAAETPEGPVLSGSCENDQGWRRRKSDDVVGDDEGETAWTESMPLPSVGSQLHASGQCKPCAWYWKPGSCQNGASCLHCHECPEGEILDRKRSKVKELRLSGVRRAATDGACHQVVSRSLSARVPAPTPLAPPGDFTQPRAMGATQSLPLPPGLQAAALAPPPGLELEPMAVGRDASAAPLEAAPALCLPSVGSSLHASGACKPCAWHLTGELARTPAALRLLLQLHGRHEECLGPGRLREYVKTGGAEVRTLAGGVRIPWASWRAVAVEASACRRKRAGGCPEVQDVDRGVEALLACLSSGADAAWAQPEDPARPLGGATAAEAAAEAVGRVALFAPEWRGALRRCGALEALARWIRCGQAPRRLQLGRCSERSWPGLKYLFWAAAAIAGLPFVAAEMRLHMPLPPNDILDDDIDGEYALVGVERGEDADLSSLLGLVVDSLRTHQGVQEVQLVAVASGRAARRLALLVPLAPEAALRGAAPAAAAAVVAAARRFPRRHDVVGGACAALRALCSLPRPPGGPAEPLGAALAEEGAAECVEQVLLNFGGGRGSSELLEDAAASLALLRGVGAVVARAGDWPPSSPLRAAALKALFEVCRADPRLLAEDACEHAAAACARLSAEEADDPGSRLHEVAALLCGLCSTVAGAAAAGAAAHGGPGEMRGQAPAGRWRLPEPLAQEVLRRYADILRVGQLSVNGEDVRWETNASTELQLAAFCAAFCGELRRLKDLEQVPDGVLAMAPYWLCKAVSINYALIEVLMLVQEVVGKMCTIETRAPGGTSIVAYFVNIVPSAEGGSLQSMHVEMQWAVSDNIVYRDPCTAESRVKGSLSSLATDIGLPPDRRATTSVYLLKMRLKRSIGARLKVHSDRWPEDSGEVEFEVKQPLLPETMLELGGAGGPCEQMGLEPLDLARINSAASAVSASPLLPSPWTIPPSPSPLAKFGFAGGSFRGPSSMSSFRGQAAKTRTPIIRRTMVGGQETVSFCVRVHALRAEGLSRSGTVAGRTESTVTISYGPARTPSGATRGSSPLRRGTPAGRCWWRSSTPWSAARGPRGAAACCWAPPGCPSARRSRTVAGGGSSTRCPWTAPRAPGALRRGSRIYLRLEVIDIKCRRRRLRRWPRPGGVPRRSGPAGQARRRGAWRSLAARAAPRRRAARSRPGRSAAPLRPPGAA</sequence>
<evidence type="ECO:0000313" key="3">
    <source>
        <dbReference type="Proteomes" id="UP001189429"/>
    </source>
</evidence>
<name>A0ABN9QQ87_9DINO</name>
<evidence type="ECO:0000313" key="2">
    <source>
        <dbReference type="EMBL" id="CAK0808061.1"/>
    </source>
</evidence>
<gene>
    <name evidence="2" type="ORF">PCOR1329_LOCUS13756</name>
</gene>
<feature type="region of interest" description="Disordered" evidence="1">
    <location>
        <begin position="1129"/>
        <end position="1154"/>
    </location>
</feature>
<feature type="region of interest" description="Disordered" evidence="1">
    <location>
        <begin position="124"/>
        <end position="161"/>
    </location>
</feature>
<evidence type="ECO:0000256" key="1">
    <source>
        <dbReference type="SAM" id="MobiDB-lite"/>
    </source>
</evidence>
<accession>A0ABN9QQ87</accession>
<feature type="region of interest" description="Disordered" evidence="1">
    <location>
        <begin position="241"/>
        <end position="278"/>
    </location>
</feature>
<feature type="compositionally biased region" description="Basic residues" evidence="1">
    <location>
        <begin position="1267"/>
        <end position="1277"/>
    </location>
</feature>
<reference evidence="2" key="1">
    <citation type="submission" date="2023-10" db="EMBL/GenBank/DDBJ databases">
        <authorList>
            <person name="Chen Y."/>
            <person name="Shah S."/>
            <person name="Dougan E. K."/>
            <person name="Thang M."/>
            <person name="Chan C."/>
        </authorList>
    </citation>
    <scope>NUCLEOTIDE SEQUENCE [LARGE SCALE GENOMIC DNA]</scope>
</reference>
<evidence type="ECO:0008006" key="4">
    <source>
        <dbReference type="Google" id="ProtNLM"/>
    </source>
</evidence>
<keyword evidence="3" id="KW-1185">Reference proteome</keyword>
<feature type="compositionally biased region" description="Acidic residues" evidence="1">
    <location>
        <begin position="99"/>
        <end position="109"/>
    </location>
</feature>
<feature type="region of interest" description="Disordered" evidence="1">
    <location>
        <begin position="1237"/>
        <end position="1290"/>
    </location>
</feature>
<dbReference type="Gene3D" id="1.25.10.10">
    <property type="entry name" value="Leucine-rich Repeat Variant"/>
    <property type="match status" value="1"/>
</dbReference>
<dbReference type="EMBL" id="CAUYUJ010004080">
    <property type="protein sequence ID" value="CAK0808061.1"/>
    <property type="molecule type" value="Genomic_DNA"/>
</dbReference>
<feature type="compositionally biased region" description="Low complexity" evidence="1">
    <location>
        <begin position="1239"/>
        <end position="1251"/>
    </location>
</feature>
<comment type="caution">
    <text evidence="2">The sequence shown here is derived from an EMBL/GenBank/DDBJ whole genome shotgun (WGS) entry which is preliminary data.</text>
</comment>
<feature type="compositionally biased region" description="Basic and acidic residues" evidence="1">
    <location>
        <begin position="136"/>
        <end position="145"/>
    </location>
</feature>
<dbReference type="InterPro" id="IPR011989">
    <property type="entry name" value="ARM-like"/>
</dbReference>
<organism evidence="2 3">
    <name type="scientific">Prorocentrum cordatum</name>
    <dbReference type="NCBI Taxonomy" id="2364126"/>
    <lineage>
        <taxon>Eukaryota</taxon>
        <taxon>Sar</taxon>
        <taxon>Alveolata</taxon>
        <taxon>Dinophyceae</taxon>
        <taxon>Prorocentrales</taxon>
        <taxon>Prorocentraceae</taxon>
        <taxon>Prorocentrum</taxon>
    </lineage>
</organism>
<feature type="region of interest" description="Disordered" evidence="1">
    <location>
        <begin position="51"/>
        <end position="109"/>
    </location>
</feature>